<sequence>MVPWSPPSIFSRKKEEEERGWGRKKS</sequence>
<accession>A0A0A9GGU5</accession>
<proteinExistence type="predicted"/>
<reference evidence="2" key="2">
    <citation type="journal article" date="2015" name="Data Brief">
        <title>Shoot transcriptome of the giant reed, Arundo donax.</title>
        <authorList>
            <person name="Barrero R.A."/>
            <person name="Guerrero F.D."/>
            <person name="Moolhuijzen P."/>
            <person name="Goolsby J.A."/>
            <person name="Tidwell J."/>
            <person name="Bellgard S.E."/>
            <person name="Bellgard M.I."/>
        </authorList>
    </citation>
    <scope>NUCLEOTIDE SEQUENCE</scope>
    <source>
        <tissue evidence="2">Shoot tissue taken approximately 20 cm above the soil surface</tissue>
    </source>
</reference>
<dbReference type="AlphaFoldDB" id="A0A0A9GGU5"/>
<organism evidence="2">
    <name type="scientific">Arundo donax</name>
    <name type="common">Giant reed</name>
    <name type="synonym">Donax arundinaceus</name>
    <dbReference type="NCBI Taxonomy" id="35708"/>
    <lineage>
        <taxon>Eukaryota</taxon>
        <taxon>Viridiplantae</taxon>
        <taxon>Streptophyta</taxon>
        <taxon>Embryophyta</taxon>
        <taxon>Tracheophyta</taxon>
        <taxon>Spermatophyta</taxon>
        <taxon>Magnoliopsida</taxon>
        <taxon>Liliopsida</taxon>
        <taxon>Poales</taxon>
        <taxon>Poaceae</taxon>
        <taxon>PACMAD clade</taxon>
        <taxon>Arundinoideae</taxon>
        <taxon>Arundineae</taxon>
        <taxon>Arundo</taxon>
    </lineage>
</organism>
<dbReference type="EMBL" id="GBRH01175277">
    <property type="protein sequence ID" value="JAE22619.1"/>
    <property type="molecule type" value="Transcribed_RNA"/>
</dbReference>
<reference evidence="2" key="1">
    <citation type="submission" date="2014-09" db="EMBL/GenBank/DDBJ databases">
        <authorList>
            <person name="Magalhaes I.L.F."/>
            <person name="Oliveira U."/>
            <person name="Santos F.R."/>
            <person name="Vidigal T.H.D.A."/>
            <person name="Brescovit A.D."/>
            <person name="Santos A.J."/>
        </authorList>
    </citation>
    <scope>NUCLEOTIDE SEQUENCE</scope>
    <source>
        <tissue evidence="2">Shoot tissue taken approximately 20 cm above the soil surface</tissue>
    </source>
</reference>
<feature type="compositionally biased region" description="Basic and acidic residues" evidence="1">
    <location>
        <begin position="12"/>
        <end position="26"/>
    </location>
</feature>
<name>A0A0A9GGU5_ARUDO</name>
<evidence type="ECO:0000256" key="1">
    <source>
        <dbReference type="SAM" id="MobiDB-lite"/>
    </source>
</evidence>
<evidence type="ECO:0000313" key="2">
    <source>
        <dbReference type="EMBL" id="JAE22619.1"/>
    </source>
</evidence>
<feature type="region of interest" description="Disordered" evidence="1">
    <location>
        <begin position="1"/>
        <end position="26"/>
    </location>
</feature>
<protein>
    <submittedName>
        <fullName evidence="2">Uncharacterized protein</fullName>
    </submittedName>
</protein>